<feature type="non-terminal residue" evidence="2">
    <location>
        <position position="1"/>
    </location>
</feature>
<evidence type="ECO:0000313" key="2">
    <source>
        <dbReference type="EMBL" id="KKB78997.1"/>
    </source>
</evidence>
<dbReference type="EMBL" id="LAJF01000121">
    <property type="protein sequence ID" value="KKB78997.1"/>
    <property type="molecule type" value="Genomic_DNA"/>
</dbReference>
<dbReference type="AlphaFoldDB" id="A0A0F5LBJ6"/>
<organism evidence="2 3">
    <name type="scientific">Devosia limi DSM 17137</name>
    <dbReference type="NCBI Taxonomy" id="1121477"/>
    <lineage>
        <taxon>Bacteria</taxon>
        <taxon>Pseudomonadati</taxon>
        <taxon>Pseudomonadota</taxon>
        <taxon>Alphaproteobacteria</taxon>
        <taxon>Hyphomicrobiales</taxon>
        <taxon>Devosiaceae</taxon>
        <taxon>Devosia</taxon>
    </lineage>
</organism>
<keyword evidence="3" id="KW-1185">Reference proteome</keyword>
<dbReference type="Proteomes" id="UP000033608">
    <property type="component" value="Unassembled WGS sequence"/>
</dbReference>
<feature type="region of interest" description="Disordered" evidence="1">
    <location>
        <begin position="1"/>
        <end position="20"/>
    </location>
</feature>
<name>A0A0F5LBJ6_9HYPH</name>
<gene>
    <name evidence="2" type="ORF">VW29_17970</name>
</gene>
<feature type="non-terminal residue" evidence="2">
    <location>
        <position position="162"/>
    </location>
</feature>
<comment type="caution">
    <text evidence="2">The sequence shown here is derived from an EMBL/GenBank/DDBJ whole genome shotgun (WGS) entry which is preliminary data.</text>
</comment>
<reference evidence="2 3" key="1">
    <citation type="submission" date="2015-03" db="EMBL/GenBank/DDBJ databases">
        <authorList>
            <person name="Hassan Y.I."/>
            <person name="Lepp D."/>
            <person name="Zhou T."/>
        </authorList>
    </citation>
    <scope>NUCLEOTIDE SEQUENCE [LARGE SCALE GENOMIC DNA]</scope>
    <source>
        <strain evidence="2 3">DSM 17137</strain>
    </source>
</reference>
<evidence type="ECO:0000256" key="1">
    <source>
        <dbReference type="SAM" id="MobiDB-lite"/>
    </source>
</evidence>
<evidence type="ECO:0000313" key="3">
    <source>
        <dbReference type="Proteomes" id="UP000033608"/>
    </source>
</evidence>
<sequence length="162" mass="17837">AGERRSWQFEGRDGQEGEGRQLVRAGQGPRIVFQERWRSVPRSVERLGGRILDGTVTIEKSPVTTRCAGNVVIRSDEMDNRAFDKKRSRGGIDGVVTIAMGGGAADNELQEAEKHAKYRVRVFESRKGKSMTMNRAYSVLEIKGVHDGTRTITGIASTASTD</sequence>
<accession>A0A0F5LBJ6</accession>
<proteinExistence type="predicted"/>
<protein>
    <submittedName>
        <fullName evidence="2">Uncharacterized protein</fullName>
    </submittedName>
</protein>